<proteinExistence type="predicted"/>
<dbReference type="SMART" id="SM01008">
    <property type="entry name" value="Ald_Xan_dh_C"/>
    <property type="match status" value="1"/>
</dbReference>
<reference evidence="4" key="1">
    <citation type="submission" date="2020-10" db="EMBL/GenBank/DDBJ databases">
        <authorList>
            <person name="Gilroy R."/>
        </authorList>
    </citation>
    <scope>NUCLEOTIDE SEQUENCE</scope>
    <source>
        <strain evidence="4">10532</strain>
    </source>
</reference>
<dbReference type="PANTHER" id="PTHR11908:SF132">
    <property type="entry name" value="ALDEHYDE OXIDASE 1-RELATED"/>
    <property type="match status" value="1"/>
</dbReference>
<dbReference type="SUPFAM" id="SSF54665">
    <property type="entry name" value="CO dehydrogenase molybdoprotein N-domain-like"/>
    <property type="match status" value="1"/>
</dbReference>
<dbReference type="PANTHER" id="PTHR11908">
    <property type="entry name" value="XANTHINE DEHYDROGENASE"/>
    <property type="match status" value="1"/>
</dbReference>
<dbReference type="InterPro" id="IPR008274">
    <property type="entry name" value="AldOxase/xan_DH_MoCoBD1"/>
</dbReference>
<organism evidence="4 5">
    <name type="scientific">Candidatus Gallitreponema excrementavium</name>
    <dbReference type="NCBI Taxonomy" id="2840840"/>
    <lineage>
        <taxon>Bacteria</taxon>
        <taxon>Pseudomonadati</taxon>
        <taxon>Spirochaetota</taxon>
        <taxon>Spirochaetia</taxon>
        <taxon>Spirochaetales</taxon>
        <taxon>Candidatus Gallitreponema</taxon>
    </lineage>
</organism>
<dbReference type="InterPro" id="IPR037165">
    <property type="entry name" value="AldOxase/xan_DH_Mopterin-bd_sf"/>
</dbReference>
<dbReference type="InterPro" id="IPR000674">
    <property type="entry name" value="Ald_Oxase/Xan_DH_a/b"/>
</dbReference>
<dbReference type="InterPro" id="IPR016208">
    <property type="entry name" value="Ald_Oxase/xanthine_DH-like"/>
</dbReference>
<dbReference type="GO" id="GO:0005506">
    <property type="term" value="F:iron ion binding"/>
    <property type="evidence" value="ECO:0007669"/>
    <property type="project" value="InterPro"/>
</dbReference>
<evidence type="ECO:0000256" key="2">
    <source>
        <dbReference type="ARBA" id="ARBA00023002"/>
    </source>
</evidence>
<evidence type="ECO:0000259" key="3">
    <source>
        <dbReference type="SMART" id="SM01008"/>
    </source>
</evidence>
<dbReference type="Gene3D" id="3.90.1170.50">
    <property type="entry name" value="Aldehyde oxidase/xanthine dehydrogenase, a/b hammerhead"/>
    <property type="match status" value="1"/>
</dbReference>
<dbReference type="AlphaFoldDB" id="A0A9D9HRP0"/>
<comment type="caution">
    <text evidence="4">The sequence shown here is derived from an EMBL/GenBank/DDBJ whole genome shotgun (WGS) entry which is preliminary data.</text>
</comment>
<dbReference type="SUPFAM" id="SSF56003">
    <property type="entry name" value="Molybdenum cofactor-binding domain"/>
    <property type="match status" value="1"/>
</dbReference>
<dbReference type="Proteomes" id="UP000823638">
    <property type="component" value="Unassembled WGS sequence"/>
</dbReference>
<dbReference type="InterPro" id="IPR046867">
    <property type="entry name" value="AldOxase/xan_DH_MoCoBD2"/>
</dbReference>
<evidence type="ECO:0000313" key="4">
    <source>
        <dbReference type="EMBL" id="MBO8458619.1"/>
    </source>
</evidence>
<gene>
    <name evidence="4" type="ORF">IAA81_10430</name>
</gene>
<dbReference type="Pfam" id="PF20256">
    <property type="entry name" value="MoCoBD_2"/>
    <property type="match status" value="1"/>
</dbReference>
<dbReference type="InterPro" id="IPR036856">
    <property type="entry name" value="Ald_Oxase/Xan_DH_a/b_sf"/>
</dbReference>
<reference evidence="4" key="2">
    <citation type="journal article" date="2021" name="PeerJ">
        <title>Extensive microbial diversity within the chicken gut microbiome revealed by metagenomics and culture.</title>
        <authorList>
            <person name="Gilroy R."/>
            <person name="Ravi A."/>
            <person name="Getino M."/>
            <person name="Pursley I."/>
            <person name="Horton D.L."/>
            <person name="Alikhan N.F."/>
            <person name="Baker D."/>
            <person name="Gharbi K."/>
            <person name="Hall N."/>
            <person name="Watson M."/>
            <person name="Adriaenssens E.M."/>
            <person name="Foster-Nyarko E."/>
            <person name="Jarju S."/>
            <person name="Secka A."/>
            <person name="Antonio M."/>
            <person name="Oren A."/>
            <person name="Chaudhuri R.R."/>
            <person name="La Ragione R."/>
            <person name="Hildebrand F."/>
            <person name="Pallen M.J."/>
        </authorList>
    </citation>
    <scope>NUCLEOTIDE SEQUENCE</scope>
    <source>
        <strain evidence="4">10532</strain>
    </source>
</reference>
<feature type="domain" description="Aldehyde oxidase/xanthine dehydrogenase a/b hammerhead" evidence="3">
    <location>
        <begin position="2"/>
        <end position="99"/>
    </location>
</feature>
<evidence type="ECO:0000256" key="1">
    <source>
        <dbReference type="ARBA" id="ARBA00022505"/>
    </source>
</evidence>
<keyword evidence="2" id="KW-0560">Oxidoreductase</keyword>
<keyword evidence="1" id="KW-0500">Molybdenum</keyword>
<accession>A0A9D9HRP0</accession>
<sequence>MFISDINVPGMLHAVLIRSNVRSGKLLDIQLPKMPDGYFFFSAVDIPGKNSIWNYETLPVFASYEISYLGEPVGVIAGADLPTVEKLASETKLKIEKTQPLDFNKVFSKKQILEKECYKTGNVDNYFNNTENYKIIETKFTSEITTPFNLETEGVIIVPPQKSVQDSENSPGKSWKVYTPSQWTDHVINSLSNFLNIEKDKILVEPTESGEALDSKLIIPSYTACQAAAVAMISGKPVKLMYTRKEQTLYGPKCPPIRINRKTACDREGHIMAMDIKIFINCGAGNPLLREMIKRMIVTSTGIYKTHALRVEAYGIKTNLVPFTAYTGWGESENFISSEAHAYEISEKLNIFPTEFKLLNACDSGSIILDSKQTKDKFSFADIIQKITLESDFPRKYSAFKFLSNRRRNFYDGPIKGIGISCSYQGENPYTVLCDHTYTVEATLEKDGTLIITADKTSKNMDQIWKNIACTQLELKPSSVQIKQNPHSVKNKAAPELHSVKISILTRLVELSINAIQKQRFRNPLPITVKRTVKIKKEDVINPQTKKNNPFYGIARGACIVEVEIDPLIYTIKIRDIWLAIDGGKIYSEKAVIRSLEKQVHNSLSKVLVEKFDDFFGKARGEYNPFYPILDFTKSPKPNIILIPSKNEPKGISRLPSMLIGGACMAAVSQAVNNFVESIPVTNKALYKIISPGS</sequence>
<dbReference type="Gene3D" id="3.30.365.10">
    <property type="entry name" value="Aldehyde oxidase/xanthine dehydrogenase, molybdopterin binding domain"/>
    <property type="match status" value="3"/>
</dbReference>
<dbReference type="Pfam" id="PF02738">
    <property type="entry name" value="MoCoBD_1"/>
    <property type="match status" value="1"/>
</dbReference>
<name>A0A9D9HRP0_9SPIR</name>
<dbReference type="GO" id="GO:0016491">
    <property type="term" value="F:oxidoreductase activity"/>
    <property type="evidence" value="ECO:0007669"/>
    <property type="project" value="UniProtKB-KW"/>
</dbReference>
<evidence type="ECO:0000313" key="5">
    <source>
        <dbReference type="Proteomes" id="UP000823638"/>
    </source>
</evidence>
<protein>
    <submittedName>
        <fullName evidence="4">Xanthine dehydrogenase family protein</fullName>
    </submittedName>
</protein>
<dbReference type="EMBL" id="JADIMM010000117">
    <property type="protein sequence ID" value="MBO8458619.1"/>
    <property type="molecule type" value="Genomic_DNA"/>
</dbReference>